<feature type="non-terminal residue" evidence="3">
    <location>
        <position position="603"/>
    </location>
</feature>
<dbReference type="EMBL" id="BKCJ010000758">
    <property type="protein sequence ID" value="GEU36004.1"/>
    <property type="molecule type" value="Genomic_DNA"/>
</dbReference>
<dbReference type="PROSITE" id="PS50158">
    <property type="entry name" value="ZF_CCHC"/>
    <property type="match status" value="1"/>
</dbReference>
<evidence type="ECO:0000259" key="2">
    <source>
        <dbReference type="PROSITE" id="PS50158"/>
    </source>
</evidence>
<dbReference type="InterPro" id="IPR013103">
    <property type="entry name" value="RVT_2"/>
</dbReference>
<reference evidence="3" key="1">
    <citation type="journal article" date="2019" name="Sci. Rep.">
        <title>Draft genome of Tanacetum cinerariifolium, the natural source of mosquito coil.</title>
        <authorList>
            <person name="Yamashiro T."/>
            <person name="Shiraishi A."/>
            <person name="Satake H."/>
            <person name="Nakayama K."/>
        </authorList>
    </citation>
    <scope>NUCLEOTIDE SEQUENCE</scope>
</reference>
<accession>A0A6L2JK21</accession>
<dbReference type="InterPro" id="IPR001878">
    <property type="entry name" value="Znf_CCHC"/>
</dbReference>
<dbReference type="InterPro" id="IPR005162">
    <property type="entry name" value="Retrotrans_gag_dom"/>
</dbReference>
<gene>
    <name evidence="3" type="ORF">Tci_007982</name>
</gene>
<dbReference type="AlphaFoldDB" id="A0A6L2JK21"/>
<dbReference type="GO" id="GO:0008270">
    <property type="term" value="F:zinc ion binding"/>
    <property type="evidence" value="ECO:0007669"/>
    <property type="project" value="UniProtKB-KW"/>
</dbReference>
<evidence type="ECO:0000313" key="3">
    <source>
        <dbReference type="EMBL" id="GEU36004.1"/>
    </source>
</evidence>
<proteinExistence type="predicted"/>
<dbReference type="Pfam" id="PF03732">
    <property type="entry name" value="Retrotrans_gag"/>
    <property type="match status" value="1"/>
</dbReference>
<keyword evidence="1" id="KW-0863">Zinc-finger</keyword>
<dbReference type="GO" id="GO:0003676">
    <property type="term" value="F:nucleic acid binding"/>
    <property type="evidence" value="ECO:0007669"/>
    <property type="project" value="InterPro"/>
</dbReference>
<dbReference type="InterPro" id="IPR036875">
    <property type="entry name" value="Znf_CCHC_sf"/>
</dbReference>
<dbReference type="SUPFAM" id="SSF57756">
    <property type="entry name" value="Retrovirus zinc finger-like domains"/>
    <property type="match status" value="1"/>
</dbReference>
<keyword evidence="1" id="KW-0479">Metal-binding</keyword>
<dbReference type="Pfam" id="PF07727">
    <property type="entry name" value="RVT_2"/>
    <property type="match status" value="1"/>
</dbReference>
<sequence length="603" mass="70954">MKWKTKVTTKEGIVIKLHVKFHGYKLPTEEEVEENKGLKEVWKQIEHVISDSDSDLESAAKEKEMLRTKDIPTRLSLLVTISSLMERVRVRYAASCFVNKALTWWNTQVQARGQEATIGMSWNDFKALLVEEFYPSNEVERLENKFWNHIMVEANHVAYINSDVRVRSVRAGVYKWRMYEFVVYEFVVYEFVVYEFVIYEFVVHEFMVYESIMYESLRDRNWKLLFEHPVYGNYKPTITNKDGKDEIIPYEKYKESHKKMISQKDEAKMALYNALPKKEYERIFMYNTPKDVWNSLIITRKALDESFSSRNHVKKFLRALPTKWRPKVTAIEESNDLPTLPLDELIGNLKVYEVVLEKDSEISKVKKEKYKPLALKARKFSSDEEISCSESDDEEYAMAVGNFKKFFKRRGKFVRQPHDDKKNFWKIKGDKKEKEDRRCFKCGDPNHFISDCSKHSYNDQKAFVVGCWSDSEDDSKKEEICLMALDNNEVLNGVFKNKLDENGVVSRNKARLVAQGYNQQEGIDFDETYAPVERLESIRILLAYACALDFKFFQMDVKSDFLNGFINEEVYVAQPPDFVDFKKPDHVFKLKKALYGLNQAPKA</sequence>
<evidence type="ECO:0000256" key="1">
    <source>
        <dbReference type="PROSITE-ProRule" id="PRU00047"/>
    </source>
</evidence>
<organism evidence="3">
    <name type="scientific">Tanacetum cinerariifolium</name>
    <name type="common">Dalmatian daisy</name>
    <name type="synonym">Chrysanthemum cinerariifolium</name>
    <dbReference type="NCBI Taxonomy" id="118510"/>
    <lineage>
        <taxon>Eukaryota</taxon>
        <taxon>Viridiplantae</taxon>
        <taxon>Streptophyta</taxon>
        <taxon>Embryophyta</taxon>
        <taxon>Tracheophyta</taxon>
        <taxon>Spermatophyta</taxon>
        <taxon>Magnoliopsida</taxon>
        <taxon>eudicotyledons</taxon>
        <taxon>Gunneridae</taxon>
        <taxon>Pentapetalae</taxon>
        <taxon>asterids</taxon>
        <taxon>campanulids</taxon>
        <taxon>Asterales</taxon>
        <taxon>Asteraceae</taxon>
        <taxon>Asteroideae</taxon>
        <taxon>Anthemideae</taxon>
        <taxon>Anthemidinae</taxon>
        <taxon>Tanacetum</taxon>
    </lineage>
</organism>
<comment type="caution">
    <text evidence="3">The sequence shown here is derived from an EMBL/GenBank/DDBJ whole genome shotgun (WGS) entry which is preliminary data.</text>
</comment>
<name>A0A6L2JK21_TANCI</name>
<protein>
    <submittedName>
        <fullName evidence="3">Copia protein</fullName>
    </submittedName>
</protein>
<dbReference type="Pfam" id="PF00098">
    <property type="entry name" value="zf-CCHC"/>
    <property type="match status" value="1"/>
</dbReference>
<feature type="domain" description="CCHC-type" evidence="2">
    <location>
        <begin position="437"/>
        <end position="454"/>
    </location>
</feature>
<dbReference type="SMART" id="SM00343">
    <property type="entry name" value="ZnF_C2HC"/>
    <property type="match status" value="1"/>
</dbReference>
<keyword evidence="1" id="KW-0862">Zinc</keyword>